<dbReference type="InterPro" id="IPR001753">
    <property type="entry name" value="Enoyl-CoA_hydra/iso"/>
</dbReference>
<dbReference type="InterPro" id="IPR018376">
    <property type="entry name" value="Enoyl-CoA_hyd/isom_CS"/>
</dbReference>
<dbReference type="Proteomes" id="UP000319769">
    <property type="component" value="Unassembled WGS sequence"/>
</dbReference>
<dbReference type="SUPFAM" id="SSF52096">
    <property type="entry name" value="ClpP/crotonase"/>
    <property type="match status" value="1"/>
</dbReference>
<evidence type="ECO:0000256" key="2">
    <source>
        <dbReference type="RuleBase" id="RU003707"/>
    </source>
</evidence>
<dbReference type="AlphaFoldDB" id="A0A5N0V0N7"/>
<dbReference type="PROSITE" id="PS00166">
    <property type="entry name" value="ENOYL_COA_HYDRATASE"/>
    <property type="match status" value="1"/>
</dbReference>
<evidence type="ECO:0000313" key="4">
    <source>
        <dbReference type="Proteomes" id="UP000319769"/>
    </source>
</evidence>
<keyword evidence="4" id="KW-1185">Reference proteome</keyword>
<protein>
    <submittedName>
        <fullName evidence="3">Enoyl-CoA hydratase/isomerase family protein</fullName>
    </submittedName>
</protein>
<reference evidence="3" key="1">
    <citation type="submission" date="2019-09" db="EMBL/GenBank/DDBJ databases">
        <authorList>
            <person name="Teo W.F.A."/>
            <person name="Duangmal K."/>
        </authorList>
    </citation>
    <scope>NUCLEOTIDE SEQUENCE [LARGE SCALE GENOMIC DNA]</scope>
    <source>
        <strain evidence="3">K81G1</strain>
    </source>
</reference>
<comment type="similarity">
    <text evidence="1 2">Belongs to the enoyl-CoA hydratase/isomerase family.</text>
</comment>
<organism evidence="3 4">
    <name type="scientific">Amycolatopsis acidicola</name>
    <dbReference type="NCBI Taxonomy" id="2596893"/>
    <lineage>
        <taxon>Bacteria</taxon>
        <taxon>Bacillati</taxon>
        <taxon>Actinomycetota</taxon>
        <taxon>Actinomycetes</taxon>
        <taxon>Pseudonocardiales</taxon>
        <taxon>Pseudonocardiaceae</taxon>
        <taxon>Amycolatopsis</taxon>
    </lineage>
</organism>
<sequence>MADVLLVERRDRVAVLTLNRPDKLNALNQELHRALYDVFGELAGDESIGAIVVTGAGERAFSAGYDVRELEPLDEAETLMSNLRREPYWARIFDFPKPVVAALNGFTLGGGAMLALCADVRIGCRRTVFRVTAVPYLGVMATWNLPPLVGMGRAKEWLMTARPVEADEGLAAGLLNHVVPDDEVVAKAIEVAAAIAGHPPAALSELKRLIHDNAGRSLPDGAEAENSVMHHALAPKSTSELFAGFLASRGD</sequence>
<name>A0A5N0V0N7_9PSEU</name>
<dbReference type="CDD" id="cd06558">
    <property type="entry name" value="crotonase-like"/>
    <property type="match status" value="1"/>
</dbReference>
<accession>A0A5N0V0N7</accession>
<evidence type="ECO:0000313" key="3">
    <source>
        <dbReference type="EMBL" id="KAA9157334.1"/>
    </source>
</evidence>
<proteinExistence type="inferred from homology"/>
<dbReference type="PANTHER" id="PTHR43802">
    <property type="entry name" value="ENOYL-COA HYDRATASE"/>
    <property type="match status" value="1"/>
</dbReference>
<dbReference type="GO" id="GO:0016853">
    <property type="term" value="F:isomerase activity"/>
    <property type="evidence" value="ECO:0007669"/>
    <property type="project" value="UniProtKB-KW"/>
</dbReference>
<dbReference type="RefSeq" id="WP_144748908.1">
    <property type="nucleotide sequence ID" value="NZ_VMNW02000042.1"/>
</dbReference>
<comment type="caution">
    <text evidence="3">The sequence shown here is derived from an EMBL/GenBank/DDBJ whole genome shotgun (WGS) entry which is preliminary data.</text>
</comment>
<dbReference type="Gene3D" id="3.90.226.10">
    <property type="entry name" value="2-enoyl-CoA Hydratase, Chain A, domain 1"/>
    <property type="match status" value="1"/>
</dbReference>
<evidence type="ECO:0000256" key="1">
    <source>
        <dbReference type="ARBA" id="ARBA00005254"/>
    </source>
</evidence>
<dbReference type="PANTHER" id="PTHR43802:SF1">
    <property type="entry name" value="IP11341P-RELATED"/>
    <property type="match status" value="1"/>
</dbReference>
<dbReference type="OrthoDB" id="9777711at2"/>
<dbReference type="EMBL" id="VMNW02000042">
    <property type="protein sequence ID" value="KAA9157334.1"/>
    <property type="molecule type" value="Genomic_DNA"/>
</dbReference>
<dbReference type="InterPro" id="IPR029045">
    <property type="entry name" value="ClpP/crotonase-like_dom_sf"/>
</dbReference>
<dbReference type="Pfam" id="PF00378">
    <property type="entry name" value="ECH_1"/>
    <property type="match status" value="1"/>
</dbReference>
<gene>
    <name evidence="3" type="ORF">FPZ12_025535</name>
</gene>